<evidence type="ECO:0000313" key="2">
    <source>
        <dbReference type="Proteomes" id="UP000001353"/>
    </source>
</evidence>
<accession>F7ZE23</accession>
<protein>
    <submittedName>
        <fullName evidence="1">Uncharacterized protein</fullName>
    </submittedName>
</protein>
<dbReference type="SUPFAM" id="SSF52540">
    <property type="entry name" value="P-loop containing nucleoside triphosphate hydrolases"/>
    <property type="match status" value="1"/>
</dbReference>
<dbReference type="Proteomes" id="UP000001353">
    <property type="component" value="Chromosome"/>
</dbReference>
<gene>
    <name evidence="1" type="ordered locus">RLO149_c013420</name>
</gene>
<dbReference type="EMBL" id="CP002623">
    <property type="protein sequence ID" value="AEI93344.1"/>
    <property type="molecule type" value="Genomic_DNA"/>
</dbReference>
<dbReference type="InterPro" id="IPR027417">
    <property type="entry name" value="P-loop_NTPase"/>
</dbReference>
<dbReference type="eggNOG" id="COG0572">
    <property type="taxonomic scope" value="Bacteria"/>
</dbReference>
<dbReference type="AlphaFoldDB" id="F7ZE23"/>
<dbReference type="PANTHER" id="PTHR10285">
    <property type="entry name" value="URIDINE KINASE"/>
    <property type="match status" value="1"/>
</dbReference>
<name>F7ZE23_ROSLO</name>
<sequence length="208" mass="23190">MQLDWDVEALATRITALPFRNKRRLIALAGPPASGKSTLAHALADHLPNSCALPMDGFHLDNRILRERGLIARKGAPETFDVAGLQHLLQRLQNEDDVVYPLFDRHLDCAVAGAGIAEASATTVIVEGNYLLLDAPYWRDLRALWDFAVYVSVSPDVLRDRLLTRWHDHGFSREDAQAKVEQNDMPNAETTRNALLTPDCIIHEKPAP</sequence>
<dbReference type="HOGENOM" id="CLU_067202_2_1_5"/>
<dbReference type="Gene3D" id="3.40.50.300">
    <property type="entry name" value="P-loop containing nucleotide triphosphate hydrolases"/>
    <property type="match status" value="1"/>
</dbReference>
<dbReference type="STRING" id="391595.RLO149_c013420"/>
<dbReference type="Pfam" id="PF13238">
    <property type="entry name" value="AAA_18"/>
    <property type="match status" value="1"/>
</dbReference>
<dbReference type="OrthoDB" id="1550976at2"/>
<reference evidence="1 2" key="1">
    <citation type="journal article" date="2011" name="BMC Genomics">
        <title>Comparative genome analysis and genome-guided physiological analysis of Roseobacter litoralis.</title>
        <authorList>
            <person name="Kalhoefer D."/>
            <person name="Thole S."/>
            <person name="Voget S."/>
            <person name="Lehmann R."/>
            <person name="Liesegang H."/>
            <person name="Wollher A."/>
            <person name="Daniel R."/>
            <person name="Simon M."/>
            <person name="Brinkhoff T."/>
        </authorList>
    </citation>
    <scope>NUCLEOTIDE SEQUENCE [LARGE SCALE GENOMIC DNA]</scope>
    <source>
        <strain evidence="2">ATCC 49566 / DSM 6996 / JCM 21268 / NBRC 15278 / OCh 149</strain>
    </source>
</reference>
<dbReference type="RefSeq" id="WP_013961282.1">
    <property type="nucleotide sequence ID" value="NC_015730.1"/>
</dbReference>
<organism evidence="1 2">
    <name type="scientific">Roseobacter litoralis (strain ATCC 49566 / DSM 6996 / JCM 21268 / NBRC 15278 / OCh 149)</name>
    <dbReference type="NCBI Taxonomy" id="391595"/>
    <lineage>
        <taxon>Bacteria</taxon>
        <taxon>Pseudomonadati</taxon>
        <taxon>Pseudomonadota</taxon>
        <taxon>Alphaproteobacteria</taxon>
        <taxon>Rhodobacterales</taxon>
        <taxon>Roseobacteraceae</taxon>
        <taxon>Roseobacter</taxon>
    </lineage>
</organism>
<keyword evidence="2" id="KW-1185">Reference proteome</keyword>
<proteinExistence type="predicted"/>
<dbReference type="KEGG" id="rli:RLO149_c013420"/>
<evidence type="ECO:0000313" key="1">
    <source>
        <dbReference type="EMBL" id="AEI93344.1"/>
    </source>
</evidence>